<gene>
    <name evidence="12" type="ORF">PECUL_23A045494</name>
</gene>
<keyword evidence="6" id="KW-1015">Disulfide bond</keyword>
<dbReference type="SMART" id="SM00409">
    <property type="entry name" value="IG"/>
    <property type="match status" value="1"/>
</dbReference>
<evidence type="ECO:0000256" key="9">
    <source>
        <dbReference type="SAM" id="Phobius"/>
    </source>
</evidence>
<keyword evidence="2 9" id="KW-0812">Transmembrane</keyword>
<organism evidence="12 13">
    <name type="scientific">Pelobates cultripes</name>
    <name type="common">Western spadefoot toad</name>
    <dbReference type="NCBI Taxonomy" id="61616"/>
    <lineage>
        <taxon>Eukaryota</taxon>
        <taxon>Metazoa</taxon>
        <taxon>Chordata</taxon>
        <taxon>Craniata</taxon>
        <taxon>Vertebrata</taxon>
        <taxon>Euteleostomi</taxon>
        <taxon>Amphibia</taxon>
        <taxon>Batrachia</taxon>
        <taxon>Anura</taxon>
        <taxon>Pelobatoidea</taxon>
        <taxon>Pelobatidae</taxon>
        <taxon>Pelobates</taxon>
    </lineage>
</organism>
<evidence type="ECO:0000256" key="2">
    <source>
        <dbReference type="ARBA" id="ARBA00022692"/>
    </source>
</evidence>
<evidence type="ECO:0000256" key="3">
    <source>
        <dbReference type="ARBA" id="ARBA00022729"/>
    </source>
</evidence>
<evidence type="ECO:0000256" key="5">
    <source>
        <dbReference type="ARBA" id="ARBA00023136"/>
    </source>
</evidence>
<dbReference type="PANTHER" id="PTHR13869">
    <property type="entry name" value="MYELIN P0 RELATED"/>
    <property type="match status" value="1"/>
</dbReference>
<dbReference type="PANTHER" id="PTHR13869:SF24">
    <property type="entry name" value="BASEMENT MEMBRANE-SPECIFIC HEPARAN SULFATE PROTEOGLYCAN CORE PROTEIN-LIKE"/>
    <property type="match status" value="1"/>
</dbReference>
<keyword evidence="3 10" id="KW-0732">Signal</keyword>
<evidence type="ECO:0000256" key="10">
    <source>
        <dbReference type="SAM" id="SignalP"/>
    </source>
</evidence>
<dbReference type="SUPFAM" id="SSF48726">
    <property type="entry name" value="Immunoglobulin"/>
    <property type="match status" value="1"/>
</dbReference>
<sequence length="231" mass="26121">MSGVFSGYFVLKPVLLLFFLRMLSLYQGQISACSVPESQGMTALLGSTILLPCNFLPDYPDYNTQVNNSIVWIRNESDYLVEITLSGISKFWKNHAASFETFPLMAAKGNFSLLLKTTRMEDAGSYHCKLFNGIDCIVENKVTKLDVVDNLEGIQNRYMNTTFIIAVGVGCGSVIIIIIIVSSLVLYRARKKQHGQRRHQHSLKTNEFVGNSTAQSETRYNQIYKNIIYRH</sequence>
<dbReference type="GO" id="GO:0005886">
    <property type="term" value="C:plasma membrane"/>
    <property type="evidence" value="ECO:0007669"/>
    <property type="project" value="TreeGrafter"/>
</dbReference>
<dbReference type="InterPro" id="IPR007110">
    <property type="entry name" value="Ig-like_dom"/>
</dbReference>
<keyword evidence="13" id="KW-1185">Reference proteome</keyword>
<dbReference type="Gene3D" id="2.60.40.10">
    <property type="entry name" value="Immunoglobulins"/>
    <property type="match status" value="1"/>
</dbReference>
<keyword evidence="4 9" id="KW-1133">Transmembrane helix</keyword>
<evidence type="ECO:0000313" key="12">
    <source>
        <dbReference type="EMBL" id="CAH2220135.1"/>
    </source>
</evidence>
<feature type="domain" description="Ig-like" evidence="11">
    <location>
        <begin position="36"/>
        <end position="143"/>
    </location>
</feature>
<feature type="chain" id="PRO_5042130734" evidence="10">
    <location>
        <begin position="33"/>
        <end position="231"/>
    </location>
</feature>
<dbReference type="InterPro" id="IPR013106">
    <property type="entry name" value="Ig_V-set"/>
</dbReference>
<evidence type="ECO:0000256" key="4">
    <source>
        <dbReference type="ARBA" id="ARBA00022989"/>
    </source>
</evidence>
<dbReference type="Pfam" id="PF07686">
    <property type="entry name" value="V-set"/>
    <property type="match status" value="1"/>
</dbReference>
<name>A0AAD1VIQ7_PELCU</name>
<keyword evidence="8" id="KW-0393">Immunoglobulin domain</keyword>
<evidence type="ECO:0000256" key="1">
    <source>
        <dbReference type="ARBA" id="ARBA00004479"/>
    </source>
</evidence>
<dbReference type="PROSITE" id="PS50835">
    <property type="entry name" value="IG_LIKE"/>
    <property type="match status" value="1"/>
</dbReference>
<feature type="transmembrane region" description="Helical" evidence="9">
    <location>
        <begin position="163"/>
        <end position="187"/>
    </location>
</feature>
<keyword evidence="7" id="KW-0325">Glycoprotein</keyword>
<feature type="signal peptide" evidence="10">
    <location>
        <begin position="1"/>
        <end position="32"/>
    </location>
</feature>
<proteinExistence type="predicted"/>
<evidence type="ECO:0000313" key="13">
    <source>
        <dbReference type="Proteomes" id="UP001295444"/>
    </source>
</evidence>
<comment type="subcellular location">
    <subcellularLocation>
        <location evidence="1">Membrane</location>
        <topology evidence="1">Single-pass type I membrane protein</topology>
    </subcellularLocation>
</comment>
<keyword evidence="5 9" id="KW-0472">Membrane</keyword>
<dbReference type="AlphaFoldDB" id="A0AAD1VIQ7"/>
<dbReference type="InterPro" id="IPR013783">
    <property type="entry name" value="Ig-like_fold"/>
</dbReference>
<dbReference type="Proteomes" id="UP001295444">
    <property type="component" value="Chromosome 01"/>
</dbReference>
<evidence type="ECO:0000256" key="6">
    <source>
        <dbReference type="ARBA" id="ARBA00023157"/>
    </source>
</evidence>
<dbReference type="InterPro" id="IPR036179">
    <property type="entry name" value="Ig-like_dom_sf"/>
</dbReference>
<evidence type="ECO:0000256" key="7">
    <source>
        <dbReference type="ARBA" id="ARBA00023180"/>
    </source>
</evidence>
<dbReference type="InterPro" id="IPR000920">
    <property type="entry name" value="Myelin_P0-rel"/>
</dbReference>
<evidence type="ECO:0000256" key="8">
    <source>
        <dbReference type="ARBA" id="ARBA00023319"/>
    </source>
</evidence>
<accession>A0AAD1VIQ7</accession>
<reference evidence="12" key="1">
    <citation type="submission" date="2022-03" db="EMBL/GenBank/DDBJ databases">
        <authorList>
            <person name="Alioto T."/>
            <person name="Alioto T."/>
            <person name="Gomez Garrido J."/>
        </authorList>
    </citation>
    <scope>NUCLEOTIDE SEQUENCE</scope>
</reference>
<evidence type="ECO:0000259" key="11">
    <source>
        <dbReference type="PROSITE" id="PS50835"/>
    </source>
</evidence>
<protein>
    <submittedName>
        <fullName evidence="12">Matrix-remodeling-associated 8-like isoform X1</fullName>
    </submittedName>
</protein>
<dbReference type="InterPro" id="IPR003599">
    <property type="entry name" value="Ig_sub"/>
</dbReference>
<dbReference type="EMBL" id="OW240912">
    <property type="protein sequence ID" value="CAH2220135.1"/>
    <property type="molecule type" value="Genomic_DNA"/>
</dbReference>